<dbReference type="AlphaFoldDB" id="A0A8H9L8J1"/>
<dbReference type="Proteomes" id="UP000600547">
    <property type="component" value="Unassembled WGS sequence"/>
</dbReference>
<feature type="chain" id="PRO_5034457275" evidence="1">
    <location>
        <begin position="21"/>
        <end position="56"/>
    </location>
</feature>
<feature type="signal peptide" evidence="1">
    <location>
        <begin position="1"/>
        <end position="20"/>
    </location>
</feature>
<organism evidence="2 3">
    <name type="scientific">Deinococcus arenae</name>
    <dbReference type="NCBI Taxonomy" id="1452751"/>
    <lineage>
        <taxon>Bacteria</taxon>
        <taxon>Thermotogati</taxon>
        <taxon>Deinococcota</taxon>
        <taxon>Deinococci</taxon>
        <taxon>Deinococcales</taxon>
        <taxon>Deinococcaceae</taxon>
        <taxon>Deinococcus</taxon>
    </lineage>
</organism>
<evidence type="ECO:0000313" key="3">
    <source>
        <dbReference type="Proteomes" id="UP000600547"/>
    </source>
</evidence>
<name>A0A8H9L8J1_9DEIO</name>
<proteinExistence type="predicted"/>
<dbReference type="RefSeq" id="WP_189062818.1">
    <property type="nucleotide sequence ID" value="NZ_BMQG01000024.1"/>
</dbReference>
<protein>
    <submittedName>
        <fullName evidence="2">Uncharacterized protein</fullName>
    </submittedName>
</protein>
<gene>
    <name evidence="2" type="ORF">GCM10008956_36990</name>
</gene>
<accession>A0A8H9L8J1</accession>
<sequence length="56" mass="5428">MPLTLITLLLTTLLCSFAAARPPGAPDAGRFAPAVLSPVTSPLLAGDDPDPGGGGG</sequence>
<reference evidence="3" key="1">
    <citation type="journal article" date="2019" name="Int. J. Syst. Evol. Microbiol.">
        <title>The Global Catalogue of Microorganisms (GCM) 10K type strain sequencing project: providing services to taxonomists for standard genome sequencing and annotation.</title>
        <authorList>
            <consortium name="The Broad Institute Genomics Platform"/>
            <consortium name="The Broad Institute Genome Sequencing Center for Infectious Disease"/>
            <person name="Wu L."/>
            <person name="Ma J."/>
        </authorList>
    </citation>
    <scope>NUCLEOTIDE SEQUENCE [LARGE SCALE GENOMIC DNA]</scope>
    <source>
        <strain evidence="3">JCM 31047</strain>
    </source>
</reference>
<evidence type="ECO:0000256" key="1">
    <source>
        <dbReference type="SAM" id="SignalP"/>
    </source>
</evidence>
<dbReference type="EMBL" id="BMQG01000024">
    <property type="protein sequence ID" value="GGM57998.1"/>
    <property type="molecule type" value="Genomic_DNA"/>
</dbReference>
<keyword evidence="3" id="KW-1185">Reference proteome</keyword>
<keyword evidence="1" id="KW-0732">Signal</keyword>
<evidence type="ECO:0000313" key="2">
    <source>
        <dbReference type="EMBL" id="GGM57998.1"/>
    </source>
</evidence>
<comment type="caution">
    <text evidence="2">The sequence shown here is derived from an EMBL/GenBank/DDBJ whole genome shotgun (WGS) entry which is preliminary data.</text>
</comment>